<proteinExistence type="predicted"/>
<keyword evidence="1" id="KW-1133">Transmembrane helix</keyword>
<accession>A0A830GIQ7</accession>
<feature type="transmembrane region" description="Helical" evidence="1">
    <location>
        <begin position="62"/>
        <end position="83"/>
    </location>
</feature>
<keyword evidence="1" id="KW-0472">Membrane</keyword>
<evidence type="ECO:0000256" key="1">
    <source>
        <dbReference type="SAM" id="Phobius"/>
    </source>
</evidence>
<dbReference type="Proteomes" id="UP000605784">
    <property type="component" value="Unassembled WGS sequence"/>
</dbReference>
<feature type="transmembrane region" description="Helical" evidence="1">
    <location>
        <begin position="215"/>
        <end position="240"/>
    </location>
</feature>
<protein>
    <submittedName>
        <fullName evidence="2">Uncharacterized protein</fullName>
    </submittedName>
</protein>
<dbReference type="Pfam" id="PF24363">
    <property type="entry name" value="DUF7519"/>
    <property type="match status" value="1"/>
</dbReference>
<feature type="transmembrane region" description="Helical" evidence="1">
    <location>
        <begin position="365"/>
        <end position="386"/>
    </location>
</feature>
<reference evidence="2" key="1">
    <citation type="journal article" date="2014" name="Int. J. Syst. Evol. Microbiol.">
        <title>Complete genome sequence of Corynebacterium casei LMG S-19264T (=DSM 44701T), isolated from a smear-ripened cheese.</title>
        <authorList>
            <consortium name="US DOE Joint Genome Institute (JGI-PGF)"/>
            <person name="Walter F."/>
            <person name="Albersmeier A."/>
            <person name="Kalinowski J."/>
            <person name="Ruckert C."/>
        </authorList>
    </citation>
    <scope>NUCLEOTIDE SEQUENCE</scope>
    <source>
        <strain evidence="2">JCM 17820</strain>
    </source>
</reference>
<dbReference type="AlphaFoldDB" id="A0A830GIQ7"/>
<dbReference type="EMBL" id="BMOU01000001">
    <property type="protein sequence ID" value="GGN86792.1"/>
    <property type="molecule type" value="Genomic_DNA"/>
</dbReference>
<sequence length="500" mass="49430">MNGLDTRPVESTAALTGTLAVVVALAIGLGIGTPVPVATSVLGGLALAGGAWALDQETNARIAAGSVALLAGSLCLGATLFLGRGSYALPVYVGLAVAVAVVAIDATTGLVENEPLGTALRESGNALLIGIVLAVLLNLNAEFGVLVAFFGTLLAVSVATPLGAFVTLQLAVLGVLGLLTRVVPVLSGWLPDTGTDGPLDTLDDVAVSPRRLPRAVVAVLALEVLVALSPVGRSLFALFLDSVPVVGPLLELALSWPLHVLVGLVGVALCCVLLADALQVWVVDWLGDDPARTLALQAGGLLTVAVALVGTTVASVFGVTFLSADTTGVASLVGPAGIVLGGTVSLLLLVGIVLQTPSLLSAYGLVPASTAGFATGSALLFVTTLAAAELGLATPLVVLGVAGAILVWDVGAHAKSIGGHLGRAADSTDSQFVHVTGSALVLTGGVAVALAARYLLVPMLAPAADPTAALRSAVALGLVVVAVLAFAAASMAREGRPTAE</sequence>
<feature type="transmembrane region" description="Helical" evidence="1">
    <location>
        <begin position="392"/>
        <end position="411"/>
    </location>
</feature>
<feature type="transmembrane region" description="Helical" evidence="1">
    <location>
        <begin position="89"/>
        <end position="111"/>
    </location>
</feature>
<organism evidence="2 3">
    <name type="scientific">Haloarcula pellucida</name>
    <dbReference type="NCBI Taxonomy" id="1427151"/>
    <lineage>
        <taxon>Archaea</taxon>
        <taxon>Methanobacteriati</taxon>
        <taxon>Methanobacteriota</taxon>
        <taxon>Stenosarchaea group</taxon>
        <taxon>Halobacteria</taxon>
        <taxon>Halobacteriales</taxon>
        <taxon>Haloarculaceae</taxon>
        <taxon>Haloarcula</taxon>
    </lineage>
</organism>
<feature type="transmembrane region" description="Helical" evidence="1">
    <location>
        <begin position="468"/>
        <end position="489"/>
    </location>
</feature>
<evidence type="ECO:0000313" key="2">
    <source>
        <dbReference type="EMBL" id="GGN86792.1"/>
    </source>
</evidence>
<gene>
    <name evidence="2" type="ORF">GCM10009030_04840</name>
</gene>
<name>A0A830GIQ7_9EURY</name>
<keyword evidence="3" id="KW-1185">Reference proteome</keyword>
<dbReference type="RefSeq" id="WP_188994219.1">
    <property type="nucleotide sequence ID" value="NZ_BMOU01000001.1"/>
</dbReference>
<reference evidence="2" key="2">
    <citation type="submission" date="2020-09" db="EMBL/GenBank/DDBJ databases">
        <authorList>
            <person name="Sun Q."/>
            <person name="Ohkuma M."/>
        </authorList>
    </citation>
    <scope>NUCLEOTIDE SEQUENCE</scope>
    <source>
        <strain evidence="2">JCM 17820</strain>
    </source>
</reference>
<keyword evidence="1" id="KW-0812">Transmembrane</keyword>
<dbReference type="InterPro" id="IPR055941">
    <property type="entry name" value="DUF7519"/>
</dbReference>
<comment type="caution">
    <text evidence="2">The sequence shown here is derived from an EMBL/GenBank/DDBJ whole genome shotgun (WGS) entry which is preliminary data.</text>
</comment>
<evidence type="ECO:0000313" key="3">
    <source>
        <dbReference type="Proteomes" id="UP000605784"/>
    </source>
</evidence>
<feature type="transmembrane region" description="Helical" evidence="1">
    <location>
        <begin position="432"/>
        <end position="456"/>
    </location>
</feature>
<feature type="transmembrane region" description="Helical" evidence="1">
    <location>
        <begin position="294"/>
        <end position="317"/>
    </location>
</feature>
<feature type="transmembrane region" description="Helical" evidence="1">
    <location>
        <begin position="260"/>
        <end position="282"/>
    </location>
</feature>
<feature type="transmembrane region" description="Helical" evidence="1">
    <location>
        <begin position="123"/>
        <end position="141"/>
    </location>
</feature>
<feature type="transmembrane region" description="Helical" evidence="1">
    <location>
        <begin position="147"/>
        <end position="179"/>
    </location>
</feature>
<feature type="transmembrane region" description="Helical" evidence="1">
    <location>
        <begin position="329"/>
        <end position="353"/>
    </location>
</feature>
<feature type="transmembrane region" description="Helical" evidence="1">
    <location>
        <begin position="12"/>
        <end position="31"/>
    </location>
</feature>